<dbReference type="STRING" id="215243.A0A0D2DYM8"/>
<feature type="region of interest" description="Disordered" evidence="1">
    <location>
        <begin position="143"/>
        <end position="246"/>
    </location>
</feature>
<dbReference type="Pfam" id="PF10336">
    <property type="entry name" value="DUF2420"/>
    <property type="match status" value="1"/>
</dbReference>
<gene>
    <name evidence="2" type="ORF">PV06_07823</name>
</gene>
<feature type="region of interest" description="Disordered" evidence="1">
    <location>
        <begin position="478"/>
        <end position="716"/>
    </location>
</feature>
<keyword evidence="3" id="KW-1185">Reference proteome</keyword>
<feature type="compositionally biased region" description="Acidic residues" evidence="1">
    <location>
        <begin position="597"/>
        <end position="608"/>
    </location>
</feature>
<evidence type="ECO:0000313" key="2">
    <source>
        <dbReference type="EMBL" id="KIW40644.1"/>
    </source>
</evidence>
<feature type="region of interest" description="Disordered" evidence="1">
    <location>
        <begin position="407"/>
        <end position="436"/>
    </location>
</feature>
<feature type="compositionally biased region" description="Acidic residues" evidence="1">
    <location>
        <begin position="617"/>
        <end position="626"/>
    </location>
</feature>
<feature type="compositionally biased region" description="Basic and acidic residues" evidence="1">
    <location>
        <begin position="585"/>
        <end position="596"/>
    </location>
</feature>
<sequence>MTTIPSFAFHDMDAPHLDDQMDVASSPFRQTDDIDIDLDSVRDPSVMGSVNDDMIDDDPDQMDDNAAGFVQNQPEAAVADDDMIDETNEEDFDFSMDGDAGGIHVDEDEDILYEDDVEDATQPEGDLAQNDKEVGTEIDLGDFDTDAVTQPQPFQETVAPVEDEQLSAEAAPVPSEGIVREEFESTVEQLGEDVSREKDHVPPEDQSADDGQPQNVSGVEEPTPEPADGEDPSAAAPDAFGASESVPQEYEPLDATTNEHPPLHPVTLNYMDEEMSLFPPMMEDASAVYFLQDSTLAFEPLDKLLAACREILTGTLEHHDELVLDIGSLGLHICEDSKYASQLSLSQILDTYLLLCHNDGSQDIPPLYCYLSSRVSLASQYAYLLSSATEGKAFSEIAAEYVDTPEPEAVHDESAVAQSPERSEQHAGPAERNPDNVVGTVAHQAEQEDMTQDEDGTTKSAAGEVPEAVADATYDDAETDLPLPSESEAITTAQEPTKVDEAPQADQSVPVEEVPDDLHDEPAVESFPDEIHDEIADESESGHAPESHVHEDETNSSHTLEAYPQEAEEDQVNGEVEVENLFDELYEHIDLEHDDSVPQDEEGIESYDDEKLITKDDEVDLVDDDLATTVADPQPSVVNSENREESPKLHDVVPAPASPGPNSADVSADSGLQPPQTTSPPITPSKNMHAKRKVEDDDELDLLDFDTPEPKRRRPS</sequence>
<reference evidence="2 3" key="1">
    <citation type="submission" date="2015-01" db="EMBL/GenBank/DDBJ databases">
        <title>The Genome Sequence of Exophiala oligosperma CBS72588.</title>
        <authorList>
            <consortium name="The Broad Institute Genomics Platform"/>
            <person name="Cuomo C."/>
            <person name="de Hoog S."/>
            <person name="Gorbushina A."/>
            <person name="Stielow B."/>
            <person name="Teixiera M."/>
            <person name="Abouelleil A."/>
            <person name="Chapman S.B."/>
            <person name="Priest M."/>
            <person name="Young S.K."/>
            <person name="Wortman J."/>
            <person name="Nusbaum C."/>
            <person name="Birren B."/>
        </authorList>
    </citation>
    <scope>NUCLEOTIDE SEQUENCE [LARGE SCALE GENOMIC DNA]</scope>
    <source>
        <strain evidence="2 3">CBS 72588</strain>
    </source>
</reference>
<protein>
    <submittedName>
        <fullName evidence="2">Uncharacterized protein</fullName>
    </submittedName>
</protein>
<dbReference type="RefSeq" id="XP_016260860.1">
    <property type="nucleotide sequence ID" value="XM_016409106.1"/>
</dbReference>
<feature type="compositionally biased region" description="Acidic residues" evidence="1">
    <location>
        <begin position="53"/>
        <end position="63"/>
    </location>
</feature>
<feature type="compositionally biased region" description="Basic and acidic residues" evidence="1">
    <location>
        <begin position="193"/>
        <end position="203"/>
    </location>
</feature>
<dbReference type="GeneID" id="27359897"/>
<feature type="region of interest" description="Disordered" evidence="1">
    <location>
        <begin position="118"/>
        <end position="137"/>
    </location>
</feature>
<feature type="compositionally biased region" description="Basic and acidic residues" evidence="1">
    <location>
        <begin position="641"/>
        <end position="651"/>
    </location>
</feature>
<feature type="compositionally biased region" description="Acidic residues" evidence="1">
    <location>
        <begin position="566"/>
        <end position="584"/>
    </location>
</feature>
<feature type="region of interest" description="Disordered" evidence="1">
    <location>
        <begin position="446"/>
        <end position="465"/>
    </location>
</feature>
<dbReference type="InterPro" id="IPR018822">
    <property type="entry name" value="UPF0646"/>
</dbReference>
<dbReference type="OrthoDB" id="5339076at2759"/>
<dbReference type="Proteomes" id="UP000053342">
    <property type="component" value="Unassembled WGS sequence"/>
</dbReference>
<organism evidence="2 3">
    <name type="scientific">Exophiala oligosperma</name>
    <dbReference type="NCBI Taxonomy" id="215243"/>
    <lineage>
        <taxon>Eukaryota</taxon>
        <taxon>Fungi</taxon>
        <taxon>Dikarya</taxon>
        <taxon>Ascomycota</taxon>
        <taxon>Pezizomycotina</taxon>
        <taxon>Eurotiomycetes</taxon>
        <taxon>Chaetothyriomycetidae</taxon>
        <taxon>Chaetothyriales</taxon>
        <taxon>Herpotrichiellaceae</taxon>
        <taxon>Exophiala</taxon>
    </lineage>
</organism>
<name>A0A0D2DYM8_9EURO</name>
<feature type="compositionally biased region" description="Acidic residues" evidence="1">
    <location>
        <begin position="696"/>
        <end position="707"/>
    </location>
</feature>
<dbReference type="HOGENOM" id="CLU_375985_0_0_1"/>
<dbReference type="VEuPathDB" id="FungiDB:PV06_07823"/>
<dbReference type="AlphaFoldDB" id="A0A0D2DYM8"/>
<proteinExistence type="predicted"/>
<dbReference type="EMBL" id="KN847338">
    <property type="protein sequence ID" value="KIW40644.1"/>
    <property type="molecule type" value="Genomic_DNA"/>
</dbReference>
<evidence type="ECO:0000256" key="1">
    <source>
        <dbReference type="SAM" id="MobiDB-lite"/>
    </source>
</evidence>
<evidence type="ECO:0000313" key="3">
    <source>
        <dbReference type="Proteomes" id="UP000053342"/>
    </source>
</evidence>
<accession>A0A0D2DYM8</accession>
<feature type="region of interest" description="Disordered" evidence="1">
    <location>
        <begin position="39"/>
        <end position="66"/>
    </location>
</feature>
<feature type="compositionally biased region" description="Basic and acidic residues" evidence="1">
    <location>
        <begin position="529"/>
        <end position="555"/>
    </location>
</feature>